<reference evidence="8 9" key="1">
    <citation type="journal article" date="2013" name="Proc. Natl. Acad. Sci. U.S.A.">
        <title>Fine-scale variation in meiotic recombination in Mimulus inferred from population shotgun sequencing.</title>
        <authorList>
            <person name="Hellsten U."/>
            <person name="Wright K.M."/>
            <person name="Jenkins J."/>
            <person name="Shu S."/>
            <person name="Yuan Y."/>
            <person name="Wessler S.R."/>
            <person name="Schmutz J."/>
            <person name="Willis J.H."/>
            <person name="Rokhsar D.S."/>
        </authorList>
    </citation>
    <scope>NUCLEOTIDE SEQUENCE [LARGE SCALE GENOMIC DNA]</scope>
    <source>
        <strain evidence="9">cv. DUN x IM62</strain>
    </source>
</reference>
<feature type="region of interest" description="Disordered" evidence="6">
    <location>
        <begin position="23"/>
        <end position="68"/>
    </location>
</feature>
<accession>A0A022RI31</accession>
<dbReference type="GO" id="GO:0003700">
    <property type="term" value="F:DNA-binding transcription factor activity"/>
    <property type="evidence" value="ECO:0000318"/>
    <property type="project" value="GO_Central"/>
</dbReference>
<dbReference type="PhylomeDB" id="A0A022RI31"/>
<keyword evidence="9" id="KW-1185">Reference proteome</keyword>
<evidence type="ECO:0000256" key="5">
    <source>
        <dbReference type="ARBA" id="ARBA00023242"/>
    </source>
</evidence>
<dbReference type="AlphaFoldDB" id="A0A022RI31"/>
<feature type="non-terminal residue" evidence="8">
    <location>
        <position position="1"/>
    </location>
</feature>
<evidence type="ECO:0000256" key="3">
    <source>
        <dbReference type="ARBA" id="ARBA00023125"/>
    </source>
</evidence>
<proteinExistence type="predicted"/>
<keyword evidence="2" id="KW-0805">Transcription regulation</keyword>
<dbReference type="EMBL" id="KI630480">
    <property type="protein sequence ID" value="EYU38550.1"/>
    <property type="molecule type" value="Genomic_DNA"/>
</dbReference>
<dbReference type="Pfam" id="PF03634">
    <property type="entry name" value="TCP"/>
    <property type="match status" value="1"/>
</dbReference>
<feature type="domain" description="TCP" evidence="7">
    <location>
        <begin position="63"/>
        <end position="117"/>
    </location>
</feature>
<evidence type="ECO:0000313" key="9">
    <source>
        <dbReference type="Proteomes" id="UP000030748"/>
    </source>
</evidence>
<evidence type="ECO:0000256" key="6">
    <source>
        <dbReference type="SAM" id="MobiDB-lite"/>
    </source>
</evidence>
<dbReference type="PANTHER" id="PTHR31072:SF91">
    <property type="entry name" value="TRANSCRIPTION FACTOR TCP6"/>
    <property type="match status" value="1"/>
</dbReference>
<evidence type="ECO:0000259" key="7">
    <source>
        <dbReference type="PROSITE" id="PS51369"/>
    </source>
</evidence>
<dbReference type="Proteomes" id="UP000030748">
    <property type="component" value="Unassembled WGS sequence"/>
</dbReference>
<keyword evidence="5" id="KW-0539">Nucleus</keyword>
<dbReference type="PROSITE" id="PS51369">
    <property type="entry name" value="TCP"/>
    <property type="match status" value="1"/>
</dbReference>
<feature type="compositionally biased region" description="Pro residues" evidence="6">
    <location>
        <begin position="35"/>
        <end position="47"/>
    </location>
</feature>
<evidence type="ECO:0000256" key="2">
    <source>
        <dbReference type="ARBA" id="ARBA00023015"/>
    </source>
</evidence>
<organism evidence="8 9">
    <name type="scientific">Erythranthe guttata</name>
    <name type="common">Yellow monkey flower</name>
    <name type="synonym">Mimulus guttatus</name>
    <dbReference type="NCBI Taxonomy" id="4155"/>
    <lineage>
        <taxon>Eukaryota</taxon>
        <taxon>Viridiplantae</taxon>
        <taxon>Streptophyta</taxon>
        <taxon>Embryophyta</taxon>
        <taxon>Tracheophyta</taxon>
        <taxon>Spermatophyta</taxon>
        <taxon>Magnoliopsida</taxon>
        <taxon>eudicotyledons</taxon>
        <taxon>Gunneridae</taxon>
        <taxon>Pentapetalae</taxon>
        <taxon>asterids</taxon>
        <taxon>lamiids</taxon>
        <taxon>Lamiales</taxon>
        <taxon>Phrymaceae</taxon>
        <taxon>Erythranthe</taxon>
    </lineage>
</organism>
<dbReference type="InterPro" id="IPR005333">
    <property type="entry name" value="Transcription_factor_TCP"/>
</dbReference>
<keyword evidence="3" id="KW-0238">DNA-binding</keyword>
<keyword evidence="4" id="KW-0804">Transcription</keyword>
<dbReference type="eggNOG" id="ENOG502RZSX">
    <property type="taxonomic scope" value="Eukaryota"/>
</dbReference>
<sequence length="218" mass="23459">GWPTNSNNPNNSLMLVKPMHCSDMVSHSDNHHSPPPDLPHFVPPPPTSANHNLRKSAAGGPSARDRHAKINGCGRRVRIPALAAARIFQLTRELGNRSDGDTVEWLLRQAEPSIIAATGTGIVPEESVSNSSRAAATTTTAVTYPPIAAPISVALPPPEPNCRLDLFQPQPQPSNPAMALDFSLNGYHQTPPFMALLLQPATADTEVDSYRRAAEDYQ</sequence>
<name>A0A022RI31_ERYGU</name>
<dbReference type="GO" id="GO:0005634">
    <property type="term" value="C:nucleus"/>
    <property type="evidence" value="ECO:0000318"/>
    <property type="project" value="GO_Central"/>
</dbReference>
<dbReference type="PANTHER" id="PTHR31072">
    <property type="entry name" value="TRANSCRIPTION FACTOR TCP4-RELATED"/>
    <property type="match status" value="1"/>
</dbReference>
<evidence type="ECO:0000313" key="8">
    <source>
        <dbReference type="EMBL" id="EYU38550.1"/>
    </source>
</evidence>
<evidence type="ECO:0000256" key="1">
    <source>
        <dbReference type="ARBA" id="ARBA00004123"/>
    </source>
</evidence>
<gene>
    <name evidence="8" type="ORF">MIMGU_mgv1a021669mg</name>
</gene>
<protein>
    <recommendedName>
        <fullName evidence="7">TCP domain-containing protein</fullName>
    </recommendedName>
</protein>
<dbReference type="STRING" id="4155.A0A022RI31"/>
<dbReference type="GO" id="GO:0043565">
    <property type="term" value="F:sequence-specific DNA binding"/>
    <property type="evidence" value="ECO:0000318"/>
    <property type="project" value="GO_Central"/>
</dbReference>
<comment type="subcellular location">
    <subcellularLocation>
        <location evidence="1">Nucleus</location>
    </subcellularLocation>
</comment>
<evidence type="ECO:0000256" key="4">
    <source>
        <dbReference type="ARBA" id="ARBA00023163"/>
    </source>
</evidence>
<dbReference type="InterPro" id="IPR017887">
    <property type="entry name" value="TF_TCP_subgr"/>
</dbReference>